<keyword evidence="3" id="KW-1185">Reference proteome</keyword>
<evidence type="ECO:0000313" key="3">
    <source>
        <dbReference type="Proteomes" id="UP000275078"/>
    </source>
</evidence>
<feature type="chain" id="PRO_5018246818" description="Inhibitor I9 domain-containing protein" evidence="1">
    <location>
        <begin position="25"/>
        <end position="149"/>
    </location>
</feature>
<keyword evidence="1" id="KW-0732">Signal</keyword>
<reference evidence="2 3" key="1">
    <citation type="journal article" date="2018" name="Nat. Ecol. Evol.">
        <title>Pezizomycetes genomes reveal the molecular basis of ectomycorrhizal truffle lifestyle.</title>
        <authorList>
            <person name="Murat C."/>
            <person name="Payen T."/>
            <person name="Noel B."/>
            <person name="Kuo A."/>
            <person name="Morin E."/>
            <person name="Chen J."/>
            <person name="Kohler A."/>
            <person name="Krizsan K."/>
            <person name="Balestrini R."/>
            <person name="Da Silva C."/>
            <person name="Montanini B."/>
            <person name="Hainaut M."/>
            <person name="Levati E."/>
            <person name="Barry K.W."/>
            <person name="Belfiori B."/>
            <person name="Cichocki N."/>
            <person name="Clum A."/>
            <person name="Dockter R.B."/>
            <person name="Fauchery L."/>
            <person name="Guy J."/>
            <person name="Iotti M."/>
            <person name="Le Tacon F."/>
            <person name="Lindquist E.A."/>
            <person name="Lipzen A."/>
            <person name="Malagnac F."/>
            <person name="Mello A."/>
            <person name="Molinier V."/>
            <person name="Miyauchi S."/>
            <person name="Poulain J."/>
            <person name="Riccioni C."/>
            <person name="Rubini A."/>
            <person name="Sitrit Y."/>
            <person name="Splivallo R."/>
            <person name="Traeger S."/>
            <person name="Wang M."/>
            <person name="Zifcakova L."/>
            <person name="Wipf D."/>
            <person name="Zambonelli A."/>
            <person name="Paolocci F."/>
            <person name="Nowrousian M."/>
            <person name="Ottonello S."/>
            <person name="Baldrian P."/>
            <person name="Spatafora J.W."/>
            <person name="Henrissat B."/>
            <person name="Nagy L.G."/>
            <person name="Aury J.M."/>
            <person name="Wincker P."/>
            <person name="Grigoriev I.V."/>
            <person name="Bonfante P."/>
            <person name="Martin F.M."/>
        </authorList>
    </citation>
    <scope>NUCLEOTIDE SEQUENCE [LARGE SCALE GENOMIC DNA]</scope>
    <source>
        <strain evidence="2 3">RN42</strain>
    </source>
</reference>
<organism evidence="2 3">
    <name type="scientific">Ascobolus immersus RN42</name>
    <dbReference type="NCBI Taxonomy" id="1160509"/>
    <lineage>
        <taxon>Eukaryota</taxon>
        <taxon>Fungi</taxon>
        <taxon>Dikarya</taxon>
        <taxon>Ascomycota</taxon>
        <taxon>Pezizomycotina</taxon>
        <taxon>Pezizomycetes</taxon>
        <taxon>Pezizales</taxon>
        <taxon>Ascobolaceae</taxon>
        <taxon>Ascobolus</taxon>
    </lineage>
</organism>
<dbReference type="EMBL" id="ML119689">
    <property type="protein sequence ID" value="RPA80312.1"/>
    <property type="molecule type" value="Genomic_DNA"/>
</dbReference>
<protein>
    <recommendedName>
        <fullName evidence="4">Inhibitor I9 domain-containing protein</fullName>
    </recommendedName>
</protein>
<accession>A0A3N4I2J3</accession>
<evidence type="ECO:0000313" key="2">
    <source>
        <dbReference type="EMBL" id="RPA80312.1"/>
    </source>
</evidence>
<dbReference type="AlphaFoldDB" id="A0A3N4I2J3"/>
<gene>
    <name evidence="2" type="ORF">BJ508DRAFT_307513</name>
</gene>
<name>A0A3N4I2J3_ASCIM</name>
<dbReference type="Proteomes" id="UP000275078">
    <property type="component" value="Unassembled WGS sequence"/>
</dbReference>
<proteinExistence type="predicted"/>
<evidence type="ECO:0000256" key="1">
    <source>
        <dbReference type="SAM" id="SignalP"/>
    </source>
</evidence>
<evidence type="ECO:0008006" key="4">
    <source>
        <dbReference type="Google" id="ProtNLM"/>
    </source>
</evidence>
<feature type="signal peptide" evidence="1">
    <location>
        <begin position="1"/>
        <end position="24"/>
    </location>
</feature>
<sequence>MQLLPAQIVLTTHVLLAFALPAEPQHITIFVSADRPKVIPYESTYYIDFHKVEEPEEGLEQFFHALNELGPNVVYRVNSNNTGYTIPSTEIVASGTSKPRIEALPGVKRVVKSMPVPVKEFEKWEPPGGRFAALNSGVVLRNGGVESPR</sequence>